<dbReference type="PANTHER" id="PTHR45496">
    <property type="entry name" value="CHAPERONE DNAJ-DOMAIN SUPERFAMILY PROTEIN"/>
    <property type="match status" value="1"/>
</dbReference>
<evidence type="ECO:0000259" key="2">
    <source>
        <dbReference type="PROSITE" id="PS50076"/>
    </source>
</evidence>
<dbReference type="PANTHER" id="PTHR45496:SF19">
    <property type="entry name" value="J DOMAIN-CONTAINING PROTEIN"/>
    <property type="match status" value="1"/>
</dbReference>
<dbReference type="PROSITE" id="PS50076">
    <property type="entry name" value="DNAJ_2"/>
    <property type="match status" value="1"/>
</dbReference>
<dbReference type="Pfam" id="PF23551">
    <property type="entry name" value="Zn_ribbon_20"/>
    <property type="match status" value="1"/>
</dbReference>
<feature type="compositionally biased region" description="Basic residues" evidence="1">
    <location>
        <begin position="336"/>
        <end position="350"/>
    </location>
</feature>
<accession>A0AA88V3R9</accession>
<protein>
    <recommendedName>
        <fullName evidence="2">J domain-containing protein</fullName>
    </recommendedName>
</protein>
<dbReference type="InterPro" id="IPR056988">
    <property type="entry name" value="Zn_ribbon_pln"/>
</dbReference>
<gene>
    <name evidence="3" type="ORF">RJ639_021959</name>
</gene>
<evidence type="ECO:0000313" key="4">
    <source>
        <dbReference type="Proteomes" id="UP001188597"/>
    </source>
</evidence>
<dbReference type="AlphaFoldDB" id="A0AA88V3R9"/>
<dbReference type="PROSITE" id="PS00636">
    <property type="entry name" value="DNAJ_1"/>
    <property type="match status" value="1"/>
</dbReference>
<dbReference type="SUPFAM" id="SSF46565">
    <property type="entry name" value="Chaperone J-domain"/>
    <property type="match status" value="1"/>
</dbReference>
<sequence>MEQPYSTATAEALRWLGIAEKLLATRDLVGSKTFAIRARESDPTLEPADQILAVADTLLASDKRINGQQDLYAVLQLFRRSNDPELIASQHRRLALLLNPHRNRLPFADHAFHLVSEAWSVLSNPSRKSVYDNQIDSASNRIPEQQNHQSRHPQRQQQPPQPAPRASPRKNVNDITVDESQANSSTIDEASTFWTACPYCYHMYQYPRVYVECTLRCQKCERAFQAVALPSPPPVADGKEAYFCCWGFYPIGVSAAYLEKSKGGVSNWSPFSPIITCPPQVGEEKGLGGKNANVGAPKAPYARKTPVPRVYIDDDPDVNVDLSDQSEDSDVEWGTTRRKKKKKKVKRGKTKGSAVKSVKQQQAEKAKNVKGGGSANLQTEFAAQDGMVTSSAPVAETSKRVVGSGARRQSGRAAKELGKLDLNVEFSNEVEEPAPGTSEGNGVEENIEGIAFFEGLDEFLSSLPILSVVGDDKLKYKALALRMLGLQSDKRGRGKDRNPRYDTDLVEFEVDSWSDDSESDKLSSNVQGSFLLSMLNGNGFPIAAEDLVNIGLANDLLCRGEPLPPLSAYLIPL</sequence>
<name>A0AA88V3R9_9ASTE</name>
<dbReference type="InterPro" id="IPR036869">
    <property type="entry name" value="J_dom_sf"/>
</dbReference>
<dbReference type="Proteomes" id="UP001188597">
    <property type="component" value="Unassembled WGS sequence"/>
</dbReference>
<feature type="region of interest" description="Disordered" evidence="1">
    <location>
        <begin position="142"/>
        <end position="171"/>
    </location>
</feature>
<dbReference type="Gene3D" id="1.10.287.110">
    <property type="entry name" value="DnaJ domain"/>
    <property type="match status" value="1"/>
</dbReference>
<dbReference type="CDD" id="cd06257">
    <property type="entry name" value="DnaJ"/>
    <property type="match status" value="1"/>
</dbReference>
<feature type="domain" description="J" evidence="2">
    <location>
        <begin position="70"/>
        <end position="135"/>
    </location>
</feature>
<dbReference type="InterPro" id="IPR053052">
    <property type="entry name" value="Imprinting_Balance_Reg"/>
</dbReference>
<evidence type="ECO:0000313" key="3">
    <source>
        <dbReference type="EMBL" id="KAK3001285.1"/>
    </source>
</evidence>
<dbReference type="EMBL" id="JAVXUP010002815">
    <property type="protein sequence ID" value="KAK3001285.1"/>
    <property type="molecule type" value="Genomic_DNA"/>
</dbReference>
<reference evidence="3" key="1">
    <citation type="submission" date="2022-12" db="EMBL/GenBank/DDBJ databases">
        <title>Draft genome assemblies for two species of Escallonia (Escalloniales).</title>
        <authorList>
            <person name="Chanderbali A."/>
            <person name="Dervinis C."/>
            <person name="Anghel I."/>
            <person name="Soltis D."/>
            <person name="Soltis P."/>
            <person name="Zapata F."/>
        </authorList>
    </citation>
    <scope>NUCLEOTIDE SEQUENCE</scope>
    <source>
        <strain evidence="3">UCBG64.0493</strain>
        <tissue evidence="3">Leaf</tissue>
    </source>
</reference>
<comment type="caution">
    <text evidence="3">The sequence shown here is derived from an EMBL/GenBank/DDBJ whole genome shotgun (WGS) entry which is preliminary data.</text>
</comment>
<feature type="region of interest" description="Disordered" evidence="1">
    <location>
        <begin position="305"/>
        <end position="372"/>
    </location>
</feature>
<dbReference type="Pfam" id="PF00226">
    <property type="entry name" value="DnaJ"/>
    <property type="match status" value="1"/>
</dbReference>
<feature type="compositionally biased region" description="Acidic residues" evidence="1">
    <location>
        <begin position="313"/>
        <end position="331"/>
    </location>
</feature>
<evidence type="ECO:0000256" key="1">
    <source>
        <dbReference type="SAM" id="MobiDB-lite"/>
    </source>
</evidence>
<dbReference type="InterPro" id="IPR001623">
    <property type="entry name" value="DnaJ_domain"/>
</dbReference>
<organism evidence="3 4">
    <name type="scientific">Escallonia herrerae</name>
    <dbReference type="NCBI Taxonomy" id="1293975"/>
    <lineage>
        <taxon>Eukaryota</taxon>
        <taxon>Viridiplantae</taxon>
        <taxon>Streptophyta</taxon>
        <taxon>Embryophyta</taxon>
        <taxon>Tracheophyta</taxon>
        <taxon>Spermatophyta</taxon>
        <taxon>Magnoliopsida</taxon>
        <taxon>eudicotyledons</taxon>
        <taxon>Gunneridae</taxon>
        <taxon>Pentapetalae</taxon>
        <taxon>asterids</taxon>
        <taxon>campanulids</taxon>
        <taxon>Escalloniales</taxon>
        <taxon>Escalloniaceae</taxon>
        <taxon>Escallonia</taxon>
    </lineage>
</organism>
<keyword evidence="4" id="KW-1185">Reference proteome</keyword>
<proteinExistence type="predicted"/>
<dbReference type="InterPro" id="IPR018253">
    <property type="entry name" value="DnaJ_domain_CS"/>
</dbReference>
<dbReference type="SMART" id="SM00271">
    <property type="entry name" value="DnaJ"/>
    <property type="match status" value="1"/>
</dbReference>